<dbReference type="PANTHER" id="PTHR28124">
    <property type="entry name" value="DNA REPLICATION REGULATOR SLD2"/>
    <property type="match status" value="1"/>
</dbReference>
<evidence type="ECO:0000256" key="6">
    <source>
        <dbReference type="ARBA" id="ARBA00023306"/>
    </source>
</evidence>
<dbReference type="PANTHER" id="PTHR28124:SF1">
    <property type="entry name" value="DNA REPLICATION REGULATOR SLD2"/>
    <property type="match status" value="1"/>
</dbReference>
<dbReference type="eggNOG" id="ENOG502SCF7">
    <property type="taxonomic scope" value="Eukaryota"/>
</dbReference>
<dbReference type="InterPro" id="IPR021110">
    <property type="entry name" value="DNA_rep_checkpnt_protein"/>
</dbReference>
<evidence type="ECO:0000313" key="9">
    <source>
        <dbReference type="EMBL" id="KIS72168.1"/>
    </source>
</evidence>
<evidence type="ECO:0000256" key="8">
    <source>
        <dbReference type="SAM" id="MobiDB-lite"/>
    </source>
</evidence>
<dbReference type="KEGG" id="uma:UMAG_00586"/>
<dbReference type="GO" id="GO:0003688">
    <property type="term" value="F:DNA replication origin binding"/>
    <property type="evidence" value="ECO:0000318"/>
    <property type="project" value="GO_Central"/>
</dbReference>
<evidence type="ECO:0000256" key="2">
    <source>
        <dbReference type="ARBA" id="ARBA00007276"/>
    </source>
</evidence>
<dbReference type="EMBL" id="CM003140">
    <property type="protein sequence ID" value="KIS72168.1"/>
    <property type="molecule type" value="Genomic_DNA"/>
</dbReference>
<feature type="region of interest" description="Disordered" evidence="8">
    <location>
        <begin position="649"/>
        <end position="707"/>
    </location>
</feature>
<dbReference type="GO" id="GO:1902977">
    <property type="term" value="P:mitotic DNA replication preinitiation complex assembly"/>
    <property type="evidence" value="ECO:0000318"/>
    <property type="project" value="GO_Central"/>
</dbReference>
<evidence type="ECO:0000256" key="5">
    <source>
        <dbReference type="ARBA" id="ARBA00023242"/>
    </source>
</evidence>
<keyword evidence="4 7" id="KW-0235">DNA replication</keyword>
<dbReference type="OMA" id="YDTWQAV"/>
<keyword evidence="6 7" id="KW-0131">Cell cycle</keyword>
<evidence type="ECO:0000256" key="7">
    <source>
        <dbReference type="RuleBase" id="RU367067"/>
    </source>
</evidence>
<evidence type="ECO:0000256" key="1">
    <source>
        <dbReference type="ARBA" id="ARBA00004123"/>
    </source>
</evidence>
<dbReference type="GO" id="GO:0000727">
    <property type="term" value="P:double-strand break repair via break-induced replication"/>
    <property type="evidence" value="ECO:0000318"/>
    <property type="project" value="GO_Central"/>
</dbReference>
<comment type="function">
    <text evidence="7">Has a role in the initiation of DNA replication. Required at S-phase checkpoint.</text>
</comment>
<feature type="compositionally biased region" description="Low complexity" evidence="8">
    <location>
        <begin position="57"/>
        <end position="67"/>
    </location>
</feature>
<feature type="region of interest" description="Disordered" evidence="8">
    <location>
        <begin position="51"/>
        <end position="142"/>
    </location>
</feature>
<keyword evidence="10" id="KW-1185">Reference proteome</keyword>
<dbReference type="GeneID" id="23561845"/>
<evidence type="ECO:0000256" key="4">
    <source>
        <dbReference type="ARBA" id="ARBA00022705"/>
    </source>
</evidence>
<dbReference type="STRING" id="237631.A0A0D1D1B3"/>
<feature type="region of interest" description="Disordered" evidence="8">
    <location>
        <begin position="613"/>
        <end position="635"/>
    </location>
</feature>
<dbReference type="Pfam" id="PF11719">
    <property type="entry name" value="Drc1-Sld2"/>
    <property type="match status" value="1"/>
</dbReference>
<feature type="compositionally biased region" description="Polar residues" evidence="8">
    <location>
        <begin position="119"/>
        <end position="131"/>
    </location>
</feature>
<dbReference type="VEuPathDB" id="FungiDB:UMAG_00586"/>
<organism evidence="9 10">
    <name type="scientific">Mycosarcoma maydis</name>
    <name type="common">Corn smut fungus</name>
    <name type="synonym">Ustilago maydis</name>
    <dbReference type="NCBI Taxonomy" id="5270"/>
    <lineage>
        <taxon>Eukaryota</taxon>
        <taxon>Fungi</taxon>
        <taxon>Dikarya</taxon>
        <taxon>Basidiomycota</taxon>
        <taxon>Ustilaginomycotina</taxon>
        <taxon>Ustilaginomycetes</taxon>
        <taxon>Ustilaginales</taxon>
        <taxon>Ustilaginaceae</taxon>
        <taxon>Mycosarcoma</taxon>
    </lineage>
</organism>
<dbReference type="AlphaFoldDB" id="A0A0D1D1B3"/>
<feature type="region of interest" description="Disordered" evidence="8">
    <location>
        <begin position="426"/>
        <end position="484"/>
    </location>
</feature>
<gene>
    <name evidence="9" type="ORF">UMAG_00586</name>
</gene>
<dbReference type="GO" id="GO:0031261">
    <property type="term" value="C:DNA replication preinitiation complex"/>
    <property type="evidence" value="ECO:0000318"/>
    <property type="project" value="GO_Central"/>
</dbReference>
<reference evidence="9 10" key="1">
    <citation type="journal article" date="2006" name="Nature">
        <title>Insights from the genome of the biotrophic fungal plant pathogen Ustilago maydis.</title>
        <authorList>
            <person name="Kamper J."/>
            <person name="Kahmann R."/>
            <person name="Bolker M."/>
            <person name="Ma L.J."/>
            <person name="Brefort T."/>
            <person name="Saville B.J."/>
            <person name="Banuett F."/>
            <person name="Kronstad J.W."/>
            <person name="Gold S.E."/>
            <person name="Muller O."/>
            <person name="Perlin M.H."/>
            <person name="Wosten H.A."/>
            <person name="de Vries R."/>
            <person name="Ruiz-Herrera J."/>
            <person name="Reynaga-Pena C.G."/>
            <person name="Snetselaar K."/>
            <person name="McCann M."/>
            <person name="Perez-Martin J."/>
            <person name="Feldbrugge M."/>
            <person name="Basse C.W."/>
            <person name="Steinberg G."/>
            <person name="Ibeas J.I."/>
            <person name="Holloman W."/>
            <person name="Guzman P."/>
            <person name="Farman M."/>
            <person name="Stajich J.E."/>
            <person name="Sentandreu R."/>
            <person name="Gonzalez-Prieto J.M."/>
            <person name="Kennell J.C."/>
            <person name="Molina L."/>
            <person name="Schirawski J."/>
            <person name="Mendoza-Mendoza A."/>
            <person name="Greilinger D."/>
            <person name="Munch K."/>
            <person name="Rossel N."/>
            <person name="Scherer M."/>
            <person name="Vranes M."/>
            <person name="Ladendorf O."/>
            <person name="Vincon V."/>
            <person name="Fuchs U."/>
            <person name="Sandrock B."/>
            <person name="Meng S."/>
            <person name="Ho E.C."/>
            <person name="Cahill M.J."/>
            <person name="Boyce K.J."/>
            <person name="Klose J."/>
            <person name="Klosterman S.J."/>
            <person name="Deelstra H.J."/>
            <person name="Ortiz-Castellanos L."/>
            <person name="Li W."/>
            <person name="Sanchez-Alonso P."/>
            <person name="Schreier P.H."/>
            <person name="Hauser-Hahn I."/>
            <person name="Vaupel M."/>
            <person name="Koopmann E."/>
            <person name="Friedrich G."/>
            <person name="Voss H."/>
            <person name="Schluter T."/>
            <person name="Margolis J."/>
            <person name="Platt D."/>
            <person name="Swimmer C."/>
            <person name="Gnirke A."/>
            <person name="Chen F."/>
            <person name="Vysotskaia V."/>
            <person name="Mannhaupt G."/>
            <person name="Guldener U."/>
            <person name="Munsterkotter M."/>
            <person name="Haase D."/>
            <person name="Oesterheld M."/>
            <person name="Mewes H.W."/>
            <person name="Mauceli E.W."/>
            <person name="DeCaprio D."/>
            <person name="Wade C.M."/>
            <person name="Butler J."/>
            <person name="Young S."/>
            <person name="Jaffe D.B."/>
            <person name="Calvo S."/>
            <person name="Nusbaum C."/>
            <person name="Galagan J."/>
            <person name="Birren B.W."/>
        </authorList>
    </citation>
    <scope>NUCLEOTIDE SEQUENCE [LARGE SCALE GENOMIC DNA]</scope>
    <source>
        <strain evidence="10">DSM 14603 / FGSC 9021 / UM521</strain>
    </source>
</reference>
<evidence type="ECO:0000313" key="10">
    <source>
        <dbReference type="Proteomes" id="UP000000561"/>
    </source>
</evidence>
<protein>
    <recommendedName>
        <fullName evidence="3 7">DNA replication regulator SLD2</fullName>
    </recommendedName>
</protein>
<dbReference type="Proteomes" id="UP000000561">
    <property type="component" value="Chromosome 1"/>
</dbReference>
<evidence type="ECO:0000256" key="3">
    <source>
        <dbReference type="ARBA" id="ARBA00018363"/>
    </source>
</evidence>
<dbReference type="Gene3D" id="1.10.10.1460">
    <property type="match status" value="1"/>
</dbReference>
<dbReference type="GO" id="GO:0006270">
    <property type="term" value="P:DNA replication initiation"/>
    <property type="evidence" value="ECO:0000318"/>
    <property type="project" value="GO_Central"/>
</dbReference>
<dbReference type="RefSeq" id="XP_011386412.1">
    <property type="nucleotide sequence ID" value="XM_011388110.1"/>
</dbReference>
<feature type="compositionally biased region" description="Basic and acidic residues" evidence="8">
    <location>
        <begin position="70"/>
        <end position="79"/>
    </location>
</feature>
<dbReference type="GO" id="GO:0003697">
    <property type="term" value="F:single-stranded DNA binding"/>
    <property type="evidence" value="ECO:0000318"/>
    <property type="project" value="GO_Central"/>
</dbReference>
<feature type="compositionally biased region" description="Polar residues" evidence="8">
    <location>
        <begin position="458"/>
        <end position="483"/>
    </location>
</feature>
<proteinExistence type="inferred from homology"/>
<feature type="compositionally biased region" description="Polar residues" evidence="8">
    <location>
        <begin position="96"/>
        <end position="111"/>
    </location>
</feature>
<comment type="subcellular location">
    <subcellularLocation>
        <location evidence="1 7">Nucleus</location>
    </subcellularLocation>
</comment>
<sequence length="723" mass="78488">MEQLLRRELKTWQKAFKAQHGRDPTKRDILADAAIAGTYDTWQAVGGDAKAKCKPVSSGRSSTASSSKQRLTEGDRQDVFKTPSKRRSSVRADAVNGTSSRTPLRTPTKSSAIAAATTPGKSRNPFASPSKGTPPDTVSPARSLIEVEITPTRRSPLLDTLSRRSQFTPTKSPCHRQQFIASSPSKLRTTLEASVVLRRTPTKTARTRADNDDAALNAALVAYTPRTKARKRLRGEDVPPTPVAARRVVSGSSVGATRTDPRRIQRRLGVFGFGSNRKVQENRSVTMPSSASVFSRARSIVPGNDQDVDLRNESPSRVVRSLGRASSSAKGFRPLFASPSGNHAPQNVLDIAPRAAAAVGKRNVDQQLEDDADAIMDDDSASPVGGLFAAQVAQRRRARDSASPCKPMMGAALIKKHKVRAAIQLPSSSDMDDDEEDLPPNATYASSSPTPYHRGVDASSSPHTEVTVPSSTIRASTDRSYLSKQKAVETPISGPSRMLIAASATPPADVVGEAEQWRKVQQVELSDEDEPASQNGIKSAVKKVISITPYQRYGTLRTASSRFTADAEFDQDESIYTLPTSTTKGEMYAVDQIHDSSDSDSTDAHTSLAGLKLSPVRHAPSTRANRAQRHHLLNSIFDPTAKRKLKTTFNPEARFGPLEPSASTPAFDSDDDLDHQHDHHSHTNPNPPIASTLDDDNDDDDWQQEVDQDFTFLDLEIELQDVA</sequence>
<keyword evidence="5 7" id="KW-0539">Nucleus</keyword>
<name>A0A0D1D1B3_MYCMD</name>
<accession>A0A0D1D1B3</accession>
<dbReference type="InParanoid" id="A0A0D1D1B3"/>
<dbReference type="InterPro" id="IPR040203">
    <property type="entry name" value="Sld2"/>
</dbReference>
<feature type="compositionally biased region" description="Acidic residues" evidence="8">
    <location>
        <begin position="693"/>
        <end position="707"/>
    </location>
</feature>
<comment type="similarity">
    <text evidence="2 7">Belongs to the SLD2 family.</text>
</comment>
<dbReference type="OrthoDB" id="8775810at2759"/>